<gene>
    <name evidence="3" type="ORF">FNT36_24725</name>
</gene>
<dbReference type="AlphaFoldDB" id="A0A558BKQ0"/>
<sequence>MWWLYALLSAVFAALTAILAKIGIKGVDSNLATAIRTVVILLLAWGIVYFQGGLEKIHLLTRTNLIFLGLSGVATGLSWIFYFRALQLGKVSQVAPVDKLSVAIAIVLSVVFLGEKLTWHAGIGAALIISGTLVLIWG</sequence>
<dbReference type="Gene3D" id="1.10.3730.20">
    <property type="match status" value="1"/>
</dbReference>
<evidence type="ECO:0000259" key="2">
    <source>
        <dbReference type="Pfam" id="PF00892"/>
    </source>
</evidence>
<reference evidence="3 4" key="1">
    <citation type="submission" date="2019-07" db="EMBL/GenBank/DDBJ databases">
        <title>Hymenobacter sp. straun FUR1 Genome sequencing and assembly.</title>
        <authorList>
            <person name="Chhetri G."/>
        </authorList>
    </citation>
    <scope>NUCLEOTIDE SEQUENCE [LARGE SCALE GENOMIC DNA]</scope>
    <source>
        <strain evidence="3 4">Fur1</strain>
    </source>
</reference>
<feature type="transmembrane region" description="Helical" evidence="1">
    <location>
        <begin position="119"/>
        <end position="137"/>
    </location>
</feature>
<comment type="caution">
    <text evidence="3">The sequence shown here is derived from an EMBL/GenBank/DDBJ whole genome shotgun (WGS) entry which is preliminary data.</text>
</comment>
<keyword evidence="1" id="KW-0812">Transmembrane</keyword>
<protein>
    <submittedName>
        <fullName evidence="3">EamA family transporter</fullName>
    </submittedName>
</protein>
<name>A0A558BKQ0_9BACT</name>
<feature type="transmembrane region" description="Helical" evidence="1">
    <location>
        <begin position="64"/>
        <end position="82"/>
    </location>
</feature>
<dbReference type="Pfam" id="PF00892">
    <property type="entry name" value="EamA"/>
    <property type="match status" value="1"/>
</dbReference>
<feature type="transmembrane region" description="Helical" evidence="1">
    <location>
        <begin position="30"/>
        <end position="52"/>
    </location>
</feature>
<organism evidence="3 4">
    <name type="scientific">Hymenobacter setariae</name>
    <dbReference type="NCBI Taxonomy" id="2594794"/>
    <lineage>
        <taxon>Bacteria</taxon>
        <taxon>Pseudomonadati</taxon>
        <taxon>Bacteroidota</taxon>
        <taxon>Cytophagia</taxon>
        <taxon>Cytophagales</taxon>
        <taxon>Hymenobacteraceae</taxon>
        <taxon>Hymenobacter</taxon>
    </lineage>
</organism>
<dbReference type="EMBL" id="VMRJ01000008">
    <property type="protein sequence ID" value="TVT37070.1"/>
    <property type="molecule type" value="Genomic_DNA"/>
</dbReference>
<proteinExistence type="predicted"/>
<dbReference type="InterPro" id="IPR037185">
    <property type="entry name" value="EmrE-like"/>
</dbReference>
<keyword evidence="4" id="KW-1185">Reference proteome</keyword>
<evidence type="ECO:0000313" key="4">
    <source>
        <dbReference type="Proteomes" id="UP000317624"/>
    </source>
</evidence>
<dbReference type="SUPFAM" id="SSF103481">
    <property type="entry name" value="Multidrug resistance efflux transporter EmrE"/>
    <property type="match status" value="1"/>
</dbReference>
<dbReference type="RefSeq" id="WP_144853323.1">
    <property type="nucleotide sequence ID" value="NZ_VMRJ01000008.1"/>
</dbReference>
<dbReference type="OrthoDB" id="9806718at2"/>
<dbReference type="PANTHER" id="PTHR22911">
    <property type="entry name" value="ACYL-MALONYL CONDENSING ENZYME-RELATED"/>
    <property type="match status" value="1"/>
</dbReference>
<dbReference type="GO" id="GO:0016020">
    <property type="term" value="C:membrane"/>
    <property type="evidence" value="ECO:0007669"/>
    <property type="project" value="InterPro"/>
</dbReference>
<evidence type="ECO:0000313" key="3">
    <source>
        <dbReference type="EMBL" id="TVT37070.1"/>
    </source>
</evidence>
<dbReference type="InterPro" id="IPR000620">
    <property type="entry name" value="EamA_dom"/>
</dbReference>
<keyword evidence="1" id="KW-1133">Transmembrane helix</keyword>
<evidence type="ECO:0000256" key="1">
    <source>
        <dbReference type="SAM" id="Phobius"/>
    </source>
</evidence>
<keyword evidence="1" id="KW-0472">Membrane</keyword>
<feature type="domain" description="EamA" evidence="2">
    <location>
        <begin position="2"/>
        <end position="136"/>
    </location>
</feature>
<dbReference type="PANTHER" id="PTHR22911:SF137">
    <property type="entry name" value="SOLUTE CARRIER FAMILY 35 MEMBER G2-RELATED"/>
    <property type="match status" value="1"/>
</dbReference>
<dbReference type="Proteomes" id="UP000317624">
    <property type="component" value="Unassembled WGS sequence"/>
</dbReference>
<accession>A0A558BKQ0</accession>